<keyword evidence="1" id="KW-0175">Coiled coil</keyword>
<keyword evidence="2" id="KW-0812">Transmembrane</keyword>
<reference evidence="4 5" key="1">
    <citation type="journal article" date="2016" name="Nat. Commun.">
        <title>Thousands of microbial genomes shed light on interconnected biogeochemical processes in an aquifer system.</title>
        <authorList>
            <person name="Anantharaman K."/>
            <person name="Brown C.T."/>
            <person name="Hug L.A."/>
            <person name="Sharon I."/>
            <person name="Castelle C.J."/>
            <person name="Probst A.J."/>
            <person name="Thomas B.C."/>
            <person name="Singh A."/>
            <person name="Wilkins M.J."/>
            <person name="Karaoz U."/>
            <person name="Brodie E.L."/>
            <person name="Williams K.H."/>
            <person name="Hubbard S.S."/>
            <person name="Banfield J.F."/>
        </authorList>
    </citation>
    <scope>NUCLEOTIDE SEQUENCE [LARGE SCALE GENOMIC DNA]</scope>
</reference>
<keyword evidence="2" id="KW-1133">Transmembrane helix</keyword>
<feature type="transmembrane region" description="Helical" evidence="2">
    <location>
        <begin position="345"/>
        <end position="370"/>
    </location>
</feature>
<keyword evidence="2" id="KW-0472">Membrane</keyword>
<organism evidence="4 5">
    <name type="scientific">Candidatus Beckwithbacteria bacterium RBG_13_42_9</name>
    <dbReference type="NCBI Taxonomy" id="1797457"/>
    <lineage>
        <taxon>Bacteria</taxon>
        <taxon>Candidatus Beckwithiibacteriota</taxon>
    </lineage>
</organism>
<dbReference type="AlphaFoldDB" id="A0A1F5E7Q7"/>
<evidence type="ECO:0000259" key="3">
    <source>
        <dbReference type="Pfam" id="PF14257"/>
    </source>
</evidence>
<dbReference type="STRING" id="1797457.A2160_03165"/>
<dbReference type="InterPro" id="IPR025645">
    <property type="entry name" value="DUF4349"/>
</dbReference>
<feature type="coiled-coil region" evidence="1">
    <location>
        <begin position="272"/>
        <end position="306"/>
    </location>
</feature>
<evidence type="ECO:0000313" key="4">
    <source>
        <dbReference type="EMBL" id="OGD63437.1"/>
    </source>
</evidence>
<dbReference type="Pfam" id="PF14257">
    <property type="entry name" value="DUF4349"/>
    <property type="match status" value="1"/>
</dbReference>
<evidence type="ECO:0000313" key="5">
    <source>
        <dbReference type="Proteomes" id="UP000177006"/>
    </source>
</evidence>
<evidence type="ECO:0000256" key="2">
    <source>
        <dbReference type="SAM" id="Phobius"/>
    </source>
</evidence>
<dbReference type="Proteomes" id="UP000177006">
    <property type="component" value="Unassembled WGS sequence"/>
</dbReference>
<comment type="caution">
    <text evidence="4">The sequence shown here is derived from an EMBL/GenBank/DDBJ whole genome shotgun (WGS) entry which is preliminary data.</text>
</comment>
<name>A0A1F5E7Q7_9BACT</name>
<evidence type="ECO:0000256" key="1">
    <source>
        <dbReference type="SAM" id="Coils"/>
    </source>
</evidence>
<feature type="domain" description="DUF4349" evidence="3">
    <location>
        <begin position="163"/>
        <end position="364"/>
    </location>
</feature>
<feature type="transmembrane region" description="Helical" evidence="2">
    <location>
        <begin position="74"/>
        <end position="98"/>
    </location>
</feature>
<dbReference type="EMBL" id="MEZK01000010">
    <property type="protein sequence ID" value="OGD63437.1"/>
    <property type="molecule type" value="Genomic_DNA"/>
</dbReference>
<gene>
    <name evidence="4" type="ORF">A2160_03165</name>
</gene>
<accession>A0A1F5E7Q7</accession>
<sequence length="377" mass="42147">MNSQDFLPDLINQIDQGRLPQSKDKEAAEFVELLSNMKAANSINSEPTNEFINQLEQKILRGGESKMNNFWQKVFSLPVVLGAVGFLVLLTVVSPTFFIPMPTQMLKQFGVSEKTNSASGMGGVQRDLSTLEKKTMPSVGSTIMPEPIVPPYYGGDDVTSAVRYVVRNANLSLQVKNVSQAVDESSKYVESIGGLVINSSVSKTDEGYVGYLTLRVPEKDFTTAMQYFKRLAKTVTEEQVSAYDETSQVTSVEDQLAELNTQLIRYQGLLNGAQTTEEKLNIQNQIDQLQRQISYLQRQEQSLKGQVKMGQINLTYSEEKFSLPILGNLGLNQVINEATQALKRVALLIVVLAIWVVIFTPIWLPTVLIIRWIKRKK</sequence>
<protein>
    <recommendedName>
        <fullName evidence="3">DUF4349 domain-containing protein</fullName>
    </recommendedName>
</protein>
<proteinExistence type="predicted"/>
<dbReference type="Gene3D" id="1.10.287.1490">
    <property type="match status" value="1"/>
</dbReference>